<feature type="compositionally biased region" description="Basic and acidic residues" evidence="7">
    <location>
        <begin position="71"/>
        <end position="82"/>
    </location>
</feature>
<feature type="compositionally biased region" description="Basic and acidic residues" evidence="7">
    <location>
        <begin position="1444"/>
        <end position="1465"/>
    </location>
</feature>
<dbReference type="PANTHER" id="PTHR22928">
    <property type="entry name" value="TELOMERE-ASSOCIATED PROTEIN RIF1"/>
    <property type="match status" value="1"/>
</dbReference>
<evidence type="ECO:0000256" key="3">
    <source>
        <dbReference type="ARBA" id="ARBA00022454"/>
    </source>
</evidence>
<evidence type="ECO:0000256" key="7">
    <source>
        <dbReference type="SAM" id="MobiDB-lite"/>
    </source>
</evidence>
<reference evidence="9" key="1">
    <citation type="submission" date="2023-06" db="EMBL/GenBank/DDBJ databases">
        <title>Genome-scale phylogeny and comparative genomics of the fungal order Sordariales.</title>
        <authorList>
            <consortium name="Lawrence Berkeley National Laboratory"/>
            <person name="Hensen N."/>
            <person name="Bonometti L."/>
            <person name="Westerberg I."/>
            <person name="Brannstrom I.O."/>
            <person name="Guillou S."/>
            <person name="Cros-Aarteil S."/>
            <person name="Calhoun S."/>
            <person name="Haridas S."/>
            <person name="Kuo A."/>
            <person name="Mondo S."/>
            <person name="Pangilinan J."/>
            <person name="Riley R."/>
            <person name="Labutti K."/>
            <person name="Andreopoulos B."/>
            <person name="Lipzen A."/>
            <person name="Chen C."/>
            <person name="Yanf M."/>
            <person name="Daum C."/>
            <person name="Ng V."/>
            <person name="Clum A."/>
            <person name="Steindorff A."/>
            <person name="Ohm R."/>
            <person name="Martin F."/>
            <person name="Silar P."/>
            <person name="Natvig D."/>
            <person name="Lalanne C."/>
            <person name="Gautier V."/>
            <person name="Ament-Velasquez S.L."/>
            <person name="Kruys A."/>
            <person name="Hutchinson M.I."/>
            <person name="Powell A.J."/>
            <person name="Barry K."/>
            <person name="Miller A.N."/>
            <person name="Grigoriev I.V."/>
            <person name="Debuchy R."/>
            <person name="Gladieux P."/>
            <person name="Thoren M.H."/>
            <person name="Johannesson H."/>
        </authorList>
    </citation>
    <scope>NUCLEOTIDE SEQUENCE</scope>
    <source>
        <strain evidence="9">CBS 606.72</strain>
    </source>
</reference>
<feature type="region of interest" description="Disordered" evidence="7">
    <location>
        <begin position="1"/>
        <end position="26"/>
    </location>
</feature>
<feature type="region of interest" description="Disordered" evidence="7">
    <location>
        <begin position="41"/>
        <end position="106"/>
    </location>
</feature>
<evidence type="ECO:0000256" key="6">
    <source>
        <dbReference type="ARBA" id="ARBA00023306"/>
    </source>
</evidence>
<dbReference type="GO" id="GO:0005634">
    <property type="term" value="C:nucleus"/>
    <property type="evidence" value="ECO:0007669"/>
    <property type="project" value="UniProtKB-SubCell"/>
</dbReference>
<name>A0AA39XEU7_9PEZI</name>
<keyword evidence="10" id="KW-1185">Reference proteome</keyword>
<dbReference type="EMBL" id="JAULSU010000001">
    <property type="protein sequence ID" value="KAK0632097.1"/>
    <property type="molecule type" value="Genomic_DNA"/>
</dbReference>
<evidence type="ECO:0000259" key="8">
    <source>
        <dbReference type="Pfam" id="PF12231"/>
    </source>
</evidence>
<dbReference type="GO" id="GO:0140445">
    <property type="term" value="C:chromosome, telomeric repeat region"/>
    <property type="evidence" value="ECO:0007669"/>
    <property type="project" value="TreeGrafter"/>
</dbReference>
<evidence type="ECO:0000313" key="9">
    <source>
        <dbReference type="EMBL" id="KAK0632097.1"/>
    </source>
</evidence>
<comment type="subcellular location">
    <subcellularLocation>
        <location evidence="2">Chromosome</location>
        <location evidence="2">Telomere</location>
    </subcellularLocation>
    <subcellularLocation>
        <location evidence="1">Nucleus</location>
    </subcellularLocation>
</comment>
<feature type="compositionally biased region" description="Polar residues" evidence="7">
    <location>
        <begin position="1619"/>
        <end position="1631"/>
    </location>
</feature>
<dbReference type="InterPro" id="IPR022031">
    <property type="entry name" value="Rif1_N"/>
</dbReference>
<feature type="compositionally biased region" description="Low complexity" evidence="7">
    <location>
        <begin position="1287"/>
        <end position="1298"/>
    </location>
</feature>
<gene>
    <name evidence="9" type="ORF">B0T14DRAFT_503281</name>
</gene>
<feature type="compositionally biased region" description="Low complexity" evidence="7">
    <location>
        <begin position="1672"/>
        <end position="1685"/>
    </location>
</feature>
<dbReference type="InterPro" id="IPR016024">
    <property type="entry name" value="ARM-type_fold"/>
</dbReference>
<feature type="domain" description="Telomere-associated protein Rif1 N-terminal" evidence="8">
    <location>
        <begin position="151"/>
        <end position="516"/>
    </location>
</feature>
<organism evidence="9 10">
    <name type="scientific">Immersiella caudata</name>
    <dbReference type="NCBI Taxonomy" id="314043"/>
    <lineage>
        <taxon>Eukaryota</taxon>
        <taxon>Fungi</taxon>
        <taxon>Dikarya</taxon>
        <taxon>Ascomycota</taxon>
        <taxon>Pezizomycotina</taxon>
        <taxon>Sordariomycetes</taxon>
        <taxon>Sordariomycetidae</taxon>
        <taxon>Sordariales</taxon>
        <taxon>Lasiosphaeriaceae</taxon>
        <taxon>Immersiella</taxon>
    </lineage>
</organism>
<sequence length="1735" mass="192285">MSTGALTSSILESLPARPPTPPRETQHEIFAAARLVLGPADTRSNVHTPPGIQSPGGSITTNSTTRRSRKKVEFSAKAEYRDPPVLSEGDAKAQHPTPVSLPRSASKPVKSILKITHHAANPLGSANRDDCDPSNTETSLVEMLESTMQQLAGGDRDSKVDAYVMLTRACKTSNNLPDRVALQEKMGLLTQFIQRDITSRSQDGVADVSLGNHALNLLITFLGFPAVASAISNDFGVFVIDHCIRSFEEPSVPKDIARHLMKVISVQNFTAKVMTPDRMGRLIHALHNITEHINGKSIIMSRVVIYRKLVKQCKQLMVLHSEWLPDLFTDMLSNLKEIRISAISLGLECSFSIGQEKQLQRKVVEMFDTPVSDDIRYIELYQQKLQVMAKDRNESAMVPDIWSVVILLLRIPLNKWDGCKPWLEIMQTCFNSPDFATKINSNRAWGRLVFLMQCEERGFGRRVPTLINPLTSQLRRRGPGKMTEELRNAVLGGICNLFYYAFKPSQKPAPDTCWDLGVKPIFATLLDPKVEPENDNIRRASLILGGLFDLRTPRRWREDRIMENSPVKPEELPPIDAKWVRGNANKVFEVVGLVLEKDFLALARNESATHKLWQALVTMVASAASKEIKVSKDTILFMTEALNVLQKVWSHGLVDGTQGQMAPEFLTASKMFLQIMIDSLGSLPFTEKPGKGHGSAKAPLYQLFLTLSSLPPGVRDDDEFAKFFNSIFSPFFASKSDKAKMDLGQELMSMIPMESPRPYGPWLLVSSQISAWLGSGQSSHHSTASGIETPVGNDYREIVKVLERGFRSTPKLPWEHWESLFSILSARVRDETGDAGFGLVAIEPLAKALVDVFAIRGPEASLETPIMCTTELLSVATQPRDRQAFDAARRRLWGTSLAGGRSSSFDTFDHLYKAVGEAFGYLYERYNADDSTYAVRLLKELLRFFERGNRQLFLKAVVGVQNGLLLWLQDDKRVLATNSTALAHATSLWNKLTGLLAEVEHPEQQLEVLEPIFCASLDSAHRHIANSGVVLWNKLFENAEKLDYPDRLKATLLRLQPHVDLILPGMEALSADYAGQQPMFIDSVDDLSLPRLPSTASSQKETPRPLSARAMSPKFGSFDNDTKRQSTPGRPASKAGQRTTPRLRHDDSQVEFAPINTSPDQHLLESQILTERQREVRERQKENAALFPEIRSSPGPKSKEAATRRSRTSSPNLPSRIREVATPEPEGTFDSYVSSTPTPRRGQPVPIPEHDMPDLPSSPPEPRGNPLAAEIRSRSASNSLLDEWQFSSSPISGSPNPIRKAPEPEEPEGFPPAEEDPLAEDEHELPVSQDENVEMEDVERSFSAEDEIVEDAILPDLPKNPPAVAAPSTPRRTTRSMHVQETPKSDNDVFVDAPTSPLPPTPKRSERIAKSTRSSRLREAENASSQTQSVAESEASVQLVIELDSGKIDSSDYRRPTESPDKKPTADVADCIVVGDSPVRSGGKAASRTTRVSPAVSSALSVALDEGVPDSQQSTRQKRKRKSSKAQENIRKRRHHSPDNEDGDVSEVPDSQPGSAVKSAPYIQPLDKHRLRSTTTVRDFGQRFASSPVASSRPRPRGRKQSLDLVEIASSQAHDREAQSQIALESRIQSTQKEEKEAEPIISTPVEPEVMMDVDVDAEQPAAEEQAEEQGESQPQSQGAPSSQGYMQKFISMLRSGAELLLSAPSVSSEEAWEAEDALLEVTRALHEVKRRGRR</sequence>
<feature type="compositionally biased region" description="Acidic residues" evidence="7">
    <location>
        <begin position="1304"/>
        <end position="1323"/>
    </location>
</feature>
<evidence type="ECO:0000256" key="5">
    <source>
        <dbReference type="ARBA" id="ARBA00023242"/>
    </source>
</evidence>
<dbReference type="Proteomes" id="UP001175000">
    <property type="component" value="Unassembled WGS sequence"/>
</dbReference>
<feature type="compositionally biased region" description="Polar residues" evidence="7">
    <location>
        <begin position="1422"/>
        <end position="1431"/>
    </location>
</feature>
<evidence type="ECO:0000256" key="2">
    <source>
        <dbReference type="ARBA" id="ARBA00004574"/>
    </source>
</evidence>
<keyword evidence="3" id="KW-0158">Chromosome</keyword>
<evidence type="ECO:0000256" key="1">
    <source>
        <dbReference type="ARBA" id="ARBA00004123"/>
    </source>
</evidence>
<comment type="caution">
    <text evidence="9">The sequence shown here is derived from an EMBL/GenBank/DDBJ whole genome shotgun (WGS) entry which is preliminary data.</text>
</comment>
<dbReference type="PANTHER" id="PTHR22928:SF3">
    <property type="entry name" value="TELOMERE-ASSOCIATED PROTEIN RIF1"/>
    <property type="match status" value="1"/>
</dbReference>
<feature type="region of interest" description="Disordered" evidence="7">
    <location>
        <begin position="1091"/>
        <end position="1688"/>
    </location>
</feature>
<keyword evidence="6" id="KW-0131">Cell cycle</keyword>
<proteinExistence type="predicted"/>
<keyword evidence="4" id="KW-0779">Telomere</keyword>
<keyword evidence="5" id="KW-0539">Nucleus</keyword>
<evidence type="ECO:0000256" key="4">
    <source>
        <dbReference type="ARBA" id="ARBA00022895"/>
    </source>
</evidence>
<evidence type="ECO:0000313" key="10">
    <source>
        <dbReference type="Proteomes" id="UP001175000"/>
    </source>
</evidence>
<dbReference type="Pfam" id="PF12231">
    <property type="entry name" value="Rif1_N"/>
    <property type="match status" value="1"/>
</dbReference>
<dbReference type="GO" id="GO:0000723">
    <property type="term" value="P:telomere maintenance"/>
    <property type="evidence" value="ECO:0007669"/>
    <property type="project" value="TreeGrafter"/>
</dbReference>
<feature type="compositionally biased region" description="Polar residues" evidence="7">
    <location>
        <begin position="1"/>
        <end position="11"/>
    </location>
</feature>
<protein>
    <submittedName>
        <fullName evidence="9">Rap1-interacting factor 1 N terminal-domain-containing protein</fullName>
    </submittedName>
</protein>
<feature type="compositionally biased region" description="Basic and acidic residues" evidence="7">
    <location>
        <begin position="1171"/>
        <end position="1182"/>
    </location>
</feature>
<accession>A0AA39XEU7</accession>
<feature type="compositionally biased region" description="Low complexity" evidence="7">
    <location>
        <begin position="1492"/>
        <end position="1504"/>
    </location>
</feature>
<dbReference type="SUPFAM" id="SSF48371">
    <property type="entry name" value="ARM repeat"/>
    <property type="match status" value="1"/>
</dbReference>